<sequence>MLITTRPPAHRAPALLAALSLLAGVGLTACSSSSGSATGGAGAASSALTFAADSEPACVDPAVSPRDVTALIDRNIFDSLVNDAPGGTIKPWLAKSWTVSGDGKTYVFHLRTGVRFHDGTALDATAVKATLDHAVDPKTKSTYAAGLLSAYKSSTAVDASTVKVSLSRPDAALLQSLSTAFLGIQSAKALRRSAAQLCGAPIGSGPFEFVSWTKKQSMVLKQNPAYDWGPPSAQHTGPAHLKTLTIRFIEENTVRVGALNSGEVDVVGGLPAPNIKSLQKSSRIQVLSAQAPGGVYSLHFNPAPGGPLADKRVRTALLRSVDLTQLVKSVDFGAYDRAWSELGPRTPGYDASMQGSWPYDPALAGQLLDQAGWTQRDSAGYRVRNGKELTLRWPYVAAILREQRDVLGQGIVAQAKKVGIRINRVAVDVGTYSQDVFAGKAEIWDASNVRADPDILRTLFASDQTLDKGGLNVFRVKDPQIDAWLRAGATATDPAARAAEYVKVQRRLRDLALDMPVYVPTYYVGAAKKVHGLAFEAAAYPLFYDVSVGGA</sequence>
<gene>
    <name evidence="6" type="ORF">ACFYNQ_28770</name>
</gene>
<dbReference type="EMBL" id="JBIAHM010000010">
    <property type="protein sequence ID" value="MFE9602544.1"/>
    <property type="molecule type" value="Genomic_DNA"/>
</dbReference>
<reference evidence="6 7" key="1">
    <citation type="submission" date="2024-10" db="EMBL/GenBank/DDBJ databases">
        <title>The Natural Products Discovery Center: Release of the First 8490 Sequenced Strains for Exploring Actinobacteria Biosynthetic Diversity.</title>
        <authorList>
            <person name="Kalkreuter E."/>
            <person name="Kautsar S.A."/>
            <person name="Yang D."/>
            <person name="Bader C.D."/>
            <person name="Teijaro C.N."/>
            <person name="Fluegel L."/>
            <person name="Davis C.M."/>
            <person name="Simpson J.R."/>
            <person name="Lauterbach L."/>
            <person name="Steele A.D."/>
            <person name="Gui C."/>
            <person name="Meng S."/>
            <person name="Li G."/>
            <person name="Viehrig K."/>
            <person name="Ye F."/>
            <person name="Su P."/>
            <person name="Kiefer A.F."/>
            <person name="Nichols A."/>
            <person name="Cepeda A.J."/>
            <person name="Yan W."/>
            <person name="Fan B."/>
            <person name="Jiang Y."/>
            <person name="Adhikari A."/>
            <person name="Zheng C.-J."/>
            <person name="Schuster L."/>
            <person name="Cowan T.M."/>
            <person name="Smanski M.J."/>
            <person name="Chevrette M.G."/>
            <person name="De Carvalho L.P.S."/>
            <person name="Shen B."/>
        </authorList>
    </citation>
    <scope>NUCLEOTIDE SEQUENCE [LARGE SCALE GENOMIC DNA]</scope>
    <source>
        <strain evidence="6 7">NPDC006488</strain>
    </source>
</reference>
<dbReference type="PROSITE" id="PS51257">
    <property type="entry name" value="PROKAR_LIPOPROTEIN"/>
    <property type="match status" value="1"/>
</dbReference>
<dbReference type="SUPFAM" id="SSF53850">
    <property type="entry name" value="Periplasmic binding protein-like II"/>
    <property type="match status" value="1"/>
</dbReference>
<feature type="chain" id="PRO_5047031255" evidence="4">
    <location>
        <begin position="24"/>
        <end position="551"/>
    </location>
</feature>
<organism evidence="6 7">
    <name type="scientific">Streptomyces hokutonensis</name>
    <dbReference type="NCBI Taxonomy" id="1306990"/>
    <lineage>
        <taxon>Bacteria</taxon>
        <taxon>Bacillati</taxon>
        <taxon>Actinomycetota</taxon>
        <taxon>Actinomycetes</taxon>
        <taxon>Kitasatosporales</taxon>
        <taxon>Streptomycetaceae</taxon>
        <taxon>Streptomyces</taxon>
    </lineage>
</organism>
<dbReference type="RefSeq" id="WP_388110506.1">
    <property type="nucleotide sequence ID" value="NZ_JBIAHM010000010.1"/>
</dbReference>
<dbReference type="InterPro" id="IPR030678">
    <property type="entry name" value="Peptide/Ni-bd"/>
</dbReference>
<evidence type="ECO:0000313" key="6">
    <source>
        <dbReference type="EMBL" id="MFE9602544.1"/>
    </source>
</evidence>
<dbReference type="Gene3D" id="3.40.190.10">
    <property type="entry name" value="Periplasmic binding protein-like II"/>
    <property type="match status" value="1"/>
</dbReference>
<feature type="domain" description="Solute-binding protein family 5" evidence="5">
    <location>
        <begin position="88"/>
        <end position="451"/>
    </location>
</feature>
<dbReference type="PANTHER" id="PTHR30290">
    <property type="entry name" value="PERIPLASMIC BINDING COMPONENT OF ABC TRANSPORTER"/>
    <property type="match status" value="1"/>
</dbReference>
<dbReference type="Proteomes" id="UP001601303">
    <property type="component" value="Unassembled WGS sequence"/>
</dbReference>
<protein>
    <submittedName>
        <fullName evidence="6">ABC transporter substrate-binding protein</fullName>
    </submittedName>
</protein>
<evidence type="ECO:0000256" key="1">
    <source>
        <dbReference type="ARBA" id="ARBA00005695"/>
    </source>
</evidence>
<dbReference type="Pfam" id="PF00496">
    <property type="entry name" value="SBP_bac_5"/>
    <property type="match status" value="1"/>
</dbReference>
<feature type="signal peptide" evidence="4">
    <location>
        <begin position="1"/>
        <end position="23"/>
    </location>
</feature>
<keyword evidence="2" id="KW-0813">Transport</keyword>
<evidence type="ECO:0000256" key="2">
    <source>
        <dbReference type="ARBA" id="ARBA00022448"/>
    </source>
</evidence>
<keyword evidence="7" id="KW-1185">Reference proteome</keyword>
<dbReference type="Gene3D" id="3.10.105.10">
    <property type="entry name" value="Dipeptide-binding Protein, Domain 3"/>
    <property type="match status" value="1"/>
</dbReference>
<dbReference type="InterPro" id="IPR000914">
    <property type="entry name" value="SBP_5_dom"/>
</dbReference>
<name>A0ABW6M8V1_9ACTN</name>
<dbReference type="PANTHER" id="PTHR30290:SF9">
    <property type="entry name" value="OLIGOPEPTIDE-BINDING PROTEIN APPA"/>
    <property type="match status" value="1"/>
</dbReference>
<evidence type="ECO:0000313" key="7">
    <source>
        <dbReference type="Proteomes" id="UP001601303"/>
    </source>
</evidence>
<comment type="similarity">
    <text evidence="1">Belongs to the bacterial solute-binding protein 5 family.</text>
</comment>
<dbReference type="CDD" id="cd08492">
    <property type="entry name" value="PBP2_NikA_DppA_OppA_like_15"/>
    <property type="match status" value="1"/>
</dbReference>
<dbReference type="InterPro" id="IPR039424">
    <property type="entry name" value="SBP_5"/>
</dbReference>
<evidence type="ECO:0000256" key="3">
    <source>
        <dbReference type="ARBA" id="ARBA00022729"/>
    </source>
</evidence>
<evidence type="ECO:0000256" key="4">
    <source>
        <dbReference type="SAM" id="SignalP"/>
    </source>
</evidence>
<keyword evidence="3 4" id="KW-0732">Signal</keyword>
<evidence type="ECO:0000259" key="5">
    <source>
        <dbReference type="Pfam" id="PF00496"/>
    </source>
</evidence>
<dbReference type="PIRSF" id="PIRSF002741">
    <property type="entry name" value="MppA"/>
    <property type="match status" value="1"/>
</dbReference>
<accession>A0ABW6M8V1</accession>
<comment type="caution">
    <text evidence="6">The sequence shown here is derived from an EMBL/GenBank/DDBJ whole genome shotgun (WGS) entry which is preliminary data.</text>
</comment>
<proteinExistence type="inferred from homology"/>